<protein>
    <submittedName>
        <fullName evidence="10">Cna B-type domain-containing protein</fullName>
    </submittedName>
</protein>
<feature type="compositionally biased region" description="Basic and acidic residues" evidence="5">
    <location>
        <begin position="1283"/>
        <end position="1294"/>
    </location>
</feature>
<evidence type="ECO:0000256" key="1">
    <source>
        <dbReference type="ARBA" id="ARBA00022512"/>
    </source>
</evidence>
<dbReference type="Proteomes" id="UP000664218">
    <property type="component" value="Unassembled WGS sequence"/>
</dbReference>
<evidence type="ECO:0000256" key="4">
    <source>
        <dbReference type="ARBA" id="ARBA00023088"/>
    </source>
</evidence>
<reference evidence="10" key="1">
    <citation type="submission" date="2021-03" db="EMBL/GenBank/DDBJ databases">
        <title>Proteiniclasticum marinus sp. nov., isolated from tidal flat sediment.</title>
        <authorList>
            <person name="Namirimu T."/>
            <person name="Yang J.-A."/>
            <person name="Yang S.-H."/>
            <person name="Kim Y.-J."/>
            <person name="Kwon K.K."/>
        </authorList>
    </citation>
    <scope>NUCLEOTIDE SEQUENCE</scope>
    <source>
        <strain evidence="10">SCR006</strain>
    </source>
</reference>
<feature type="region of interest" description="Disordered" evidence="5">
    <location>
        <begin position="1257"/>
        <end position="1297"/>
    </location>
</feature>
<evidence type="ECO:0000259" key="7">
    <source>
        <dbReference type="Pfam" id="PF00746"/>
    </source>
</evidence>
<keyword evidence="6" id="KW-0472">Membrane</keyword>
<feature type="domain" description="SpaA-like prealbumin fold" evidence="9">
    <location>
        <begin position="1174"/>
        <end position="1258"/>
    </location>
</feature>
<keyword evidence="6" id="KW-0812">Transmembrane</keyword>
<dbReference type="InterPro" id="IPR013783">
    <property type="entry name" value="Ig-like_fold"/>
</dbReference>
<dbReference type="Pfam" id="PF17802">
    <property type="entry name" value="SpaA"/>
    <property type="match status" value="1"/>
</dbReference>
<evidence type="ECO:0000313" key="10">
    <source>
        <dbReference type="EMBL" id="MBO1265102.1"/>
    </source>
</evidence>
<keyword evidence="2" id="KW-0964">Secreted</keyword>
<dbReference type="RefSeq" id="WP_207599628.1">
    <property type="nucleotide sequence ID" value="NZ_JAFNJU010000006.1"/>
</dbReference>
<dbReference type="Pfam" id="PF00746">
    <property type="entry name" value="Gram_pos_anchor"/>
    <property type="match status" value="1"/>
</dbReference>
<evidence type="ECO:0000256" key="5">
    <source>
        <dbReference type="SAM" id="MobiDB-lite"/>
    </source>
</evidence>
<evidence type="ECO:0000313" key="11">
    <source>
        <dbReference type="Proteomes" id="UP000664218"/>
    </source>
</evidence>
<feature type="domain" description="CNA-B" evidence="8">
    <location>
        <begin position="451"/>
        <end position="534"/>
    </location>
</feature>
<proteinExistence type="predicted"/>
<feature type="domain" description="CNA-B" evidence="8">
    <location>
        <begin position="815"/>
        <end position="899"/>
    </location>
</feature>
<accession>A0A939HBW4</accession>
<feature type="domain" description="CNA-B" evidence="8">
    <location>
        <begin position="724"/>
        <end position="808"/>
    </location>
</feature>
<feature type="transmembrane region" description="Helical" evidence="6">
    <location>
        <begin position="1302"/>
        <end position="1320"/>
    </location>
</feature>
<dbReference type="EMBL" id="JAFNJU010000006">
    <property type="protein sequence ID" value="MBO1265102.1"/>
    <property type="molecule type" value="Genomic_DNA"/>
</dbReference>
<dbReference type="CDD" id="cd00222">
    <property type="entry name" value="CollagenBindB"/>
    <property type="match status" value="10"/>
</dbReference>
<feature type="compositionally biased region" description="Acidic residues" evidence="5">
    <location>
        <begin position="1260"/>
        <end position="1282"/>
    </location>
</feature>
<comment type="caution">
    <text evidence="10">The sequence shown here is derived from an EMBL/GenBank/DDBJ whole genome shotgun (WGS) entry which is preliminary data.</text>
</comment>
<dbReference type="SUPFAM" id="SSF49478">
    <property type="entry name" value="Cna protein B-type domain"/>
    <property type="match status" value="11"/>
</dbReference>
<feature type="domain" description="CNA-B" evidence="8">
    <location>
        <begin position="263"/>
        <end position="354"/>
    </location>
</feature>
<evidence type="ECO:0000259" key="9">
    <source>
        <dbReference type="Pfam" id="PF17802"/>
    </source>
</evidence>
<feature type="domain" description="CNA-B" evidence="8">
    <location>
        <begin position="161"/>
        <end position="254"/>
    </location>
</feature>
<keyword evidence="6" id="KW-1133">Transmembrane helix</keyword>
<keyword evidence="1" id="KW-0134">Cell wall</keyword>
<keyword evidence="3" id="KW-0732">Signal</keyword>
<feature type="domain" description="CNA-B" evidence="8">
    <location>
        <begin position="906"/>
        <end position="990"/>
    </location>
</feature>
<feature type="domain" description="CNA-B" evidence="8">
    <location>
        <begin position="542"/>
        <end position="626"/>
    </location>
</feature>
<dbReference type="InterPro" id="IPR008454">
    <property type="entry name" value="Collagen-bd_Cna-like_B-typ_dom"/>
</dbReference>
<dbReference type="NCBIfam" id="TIGR01167">
    <property type="entry name" value="LPXTG_anchor"/>
    <property type="match status" value="1"/>
</dbReference>
<evidence type="ECO:0000259" key="8">
    <source>
        <dbReference type="Pfam" id="PF05738"/>
    </source>
</evidence>
<feature type="domain" description="CNA-B" evidence="8">
    <location>
        <begin position="633"/>
        <end position="717"/>
    </location>
</feature>
<organism evidence="10 11">
    <name type="scientific">Proteiniclasticum aestuarii</name>
    <dbReference type="NCBI Taxonomy" id="2817862"/>
    <lineage>
        <taxon>Bacteria</taxon>
        <taxon>Bacillati</taxon>
        <taxon>Bacillota</taxon>
        <taxon>Clostridia</taxon>
        <taxon>Eubacteriales</taxon>
        <taxon>Clostridiaceae</taxon>
        <taxon>Proteiniclasticum</taxon>
    </lineage>
</organism>
<feature type="domain" description="Gram-positive cocci surface proteins LPxTG" evidence="7">
    <location>
        <begin position="1289"/>
        <end position="1324"/>
    </location>
</feature>
<dbReference type="Gene3D" id="2.60.40.1140">
    <property type="entry name" value="Collagen-binding surface protein Cna, B-type domain"/>
    <property type="match status" value="11"/>
</dbReference>
<name>A0A939HBW4_9CLOT</name>
<keyword evidence="4" id="KW-0572">Peptidoglycan-anchor</keyword>
<feature type="domain" description="CNA-B" evidence="8">
    <location>
        <begin position="1088"/>
        <end position="1168"/>
    </location>
</feature>
<dbReference type="Pfam" id="PF05738">
    <property type="entry name" value="Cna_B"/>
    <property type="match status" value="11"/>
</dbReference>
<sequence>MKIERMMRWFLSIFLSVLLVSPSALKVHAEEGPVYSLEAGSSIVLVSSDPGSTNSLTTVRATWTNEGFAYLLIESSKELTSVSMDGITATGGDLKEYAKGHAITVGATLFAPVKNNSFLTVARFPVAAVSSAATHTIAASVVGDGHELGEEVAFLVPKLEITITKEWTGGPKNPVTVHLNRAGYSAPIGTYELSTADSSEAVTDLYYTDGLGRVIDYSVTEDQTTVEDGYSVSVGKDYSYAEGLHKYAFTITNTYTRPAVDIVVEKKWYGDNKVDKPNFITLNLYYLDDQEVRVDVASTDVYPDTDGLWKHTFENQYKYDENYNEINYKVEEEAVPGFSTHIEKIDAVSFFVHNTELLTIEGMKTWIDDPQTSATTRPDSITVELYRNNVLYRSKTVMPDASGNWTYRFDSLKELDAEGGAYTYTIKEADVDGYTSSVNGYDLVNIQTMEIHGTKRWLDEMETEMRPDYIEVILLQNEEEYKTMKVMPDGEGNWKYSFIDLPKYDANGALYKYSIDEVEVDGYETETDGYDLTNIRTDITSVTGTKIWMDEPETEMRPESITVVLLESGEEYKTMEVTPDTDGNWTYTFNDLPQFDEYGVVYQYSIDELEVEGYETTVEGFDLINTRVGMTSVSGTKTWMDEPETQMRPEYIEVVLLQNEEEFTTMKVMPDQQGNWTYTFNDLPQFDEYGAVYQYSIDELEVEGYETTVEGFDLINTRVGMTSVSGTKIWMDEPETQIRPEYIEVILLQNEEEYKTMKVMPDGEWNWTYAFNELPQFDEYGAVYKYTIDELEVEGYVTTVEGYDLFNTRVGTTSVSGTKTWMDEPETEMRPESITVVLLESGEEYKTMEVTPDTDGNWTYTFNDLPQFDEYGAVYKYSIDELEVEGYETTVEGFDLINTRVGMTSVSGTKTWMDEPETEKRPEYIQVVLLQNEEGYRTMKVLPDEQGNWTYGFNELPQFDEYGMAYEYAIDELEVEGYETTVEGFDLINTRVGTTSVSGTKTWMDEPETEMRPEYIEVVLLQNDEKYETLEVMPDPEGNWTYTFSDLPEFDAEGKPYAYSIDELEVEGYLSTVDGYDLINTRTGSVSISGEKTWDDLSDRPEEITVLLLENGVEVDRMKVTPNASGAWLYTFLNQHEFDEEGIPCTYSVEELPVAGYETTVDGYDLHNRQQRGMIRILKTDNFNEPLEGGEFEIHDEKGVLVYSGISDENGIVEALLPLGTYKVMEVEAPEDFILDETPKMAVLDIDGEVIELSFVNDPEINELPDTGGDEDPEEEEPEEEDIKDKTEDEKPELPKTGGIHYSFWSLQGILLIMGGLLLLKRRKTA</sequence>
<dbReference type="InterPro" id="IPR041033">
    <property type="entry name" value="SpaA_PFL_dom_1"/>
</dbReference>
<dbReference type="Gene3D" id="2.60.40.10">
    <property type="entry name" value="Immunoglobulins"/>
    <property type="match status" value="1"/>
</dbReference>
<evidence type="ECO:0000256" key="3">
    <source>
        <dbReference type="ARBA" id="ARBA00022729"/>
    </source>
</evidence>
<feature type="domain" description="CNA-B" evidence="8">
    <location>
        <begin position="360"/>
        <end position="445"/>
    </location>
</feature>
<feature type="domain" description="CNA-B" evidence="8">
    <location>
        <begin position="997"/>
        <end position="1081"/>
    </location>
</feature>
<gene>
    <name evidence="10" type="ORF">J3A84_08700</name>
</gene>
<keyword evidence="11" id="KW-1185">Reference proteome</keyword>
<dbReference type="InterPro" id="IPR019931">
    <property type="entry name" value="LPXTG_anchor"/>
</dbReference>
<evidence type="ECO:0000256" key="6">
    <source>
        <dbReference type="SAM" id="Phobius"/>
    </source>
</evidence>
<evidence type="ECO:0000256" key="2">
    <source>
        <dbReference type="ARBA" id="ARBA00022525"/>
    </source>
</evidence>